<dbReference type="GO" id="GO:0003678">
    <property type="term" value="F:DNA helicase activity"/>
    <property type="evidence" value="ECO:0007669"/>
    <property type="project" value="TreeGrafter"/>
</dbReference>
<dbReference type="PANTHER" id="PTHR47964">
    <property type="entry name" value="ATP-DEPENDENT DNA HELICASE HOMOLOG RECG, CHLOROPLASTIC"/>
    <property type="match status" value="1"/>
</dbReference>
<evidence type="ECO:0000256" key="3">
    <source>
        <dbReference type="ARBA" id="ARBA00022801"/>
    </source>
</evidence>
<evidence type="ECO:0000313" key="12">
    <source>
        <dbReference type="Proteomes" id="UP000708148"/>
    </source>
</evidence>
<evidence type="ECO:0000256" key="6">
    <source>
        <dbReference type="ARBA" id="ARBA00023125"/>
    </source>
</evidence>
<evidence type="ECO:0000313" key="11">
    <source>
        <dbReference type="EMBL" id="CAD7703941.1"/>
    </source>
</evidence>
<dbReference type="GO" id="GO:0005524">
    <property type="term" value="F:ATP binding"/>
    <property type="evidence" value="ECO:0007669"/>
    <property type="project" value="UniProtKB-KW"/>
</dbReference>
<dbReference type="EMBL" id="CAJHUC010002536">
    <property type="protein sequence ID" value="CAD7703941.1"/>
    <property type="molecule type" value="Genomic_DNA"/>
</dbReference>
<dbReference type="Pfam" id="PF00270">
    <property type="entry name" value="DEAD"/>
    <property type="match status" value="1"/>
</dbReference>
<dbReference type="InterPro" id="IPR011545">
    <property type="entry name" value="DEAD/DEAH_box_helicase_dom"/>
</dbReference>
<comment type="caution">
    <text evidence="11">The sequence shown here is derived from an EMBL/GenBank/DDBJ whole genome shotgun (WGS) entry which is preliminary data.</text>
</comment>
<dbReference type="PROSITE" id="PS51192">
    <property type="entry name" value="HELICASE_ATP_BIND_1"/>
    <property type="match status" value="1"/>
</dbReference>
<dbReference type="InterPro" id="IPR045562">
    <property type="entry name" value="RecG_dom3_C"/>
</dbReference>
<dbReference type="GO" id="GO:0003677">
    <property type="term" value="F:DNA binding"/>
    <property type="evidence" value="ECO:0007669"/>
    <property type="project" value="UniProtKB-KW"/>
</dbReference>
<dbReference type="AlphaFoldDB" id="A0A8S1J8A0"/>
<organism evidence="11 12">
    <name type="scientific">Ostreobium quekettii</name>
    <dbReference type="NCBI Taxonomy" id="121088"/>
    <lineage>
        <taxon>Eukaryota</taxon>
        <taxon>Viridiplantae</taxon>
        <taxon>Chlorophyta</taxon>
        <taxon>core chlorophytes</taxon>
        <taxon>Ulvophyceae</taxon>
        <taxon>TCBD clade</taxon>
        <taxon>Bryopsidales</taxon>
        <taxon>Ostreobineae</taxon>
        <taxon>Ostreobiaceae</taxon>
        <taxon>Ostreobium</taxon>
    </lineage>
</organism>
<keyword evidence="6" id="KW-0238">DNA-binding</keyword>
<dbReference type="SUPFAM" id="SSF52540">
    <property type="entry name" value="P-loop containing nucleoside triphosphate hydrolases"/>
    <property type="match status" value="1"/>
</dbReference>
<protein>
    <recommendedName>
        <fullName evidence="13">ATP-dependent DNA helicase RecG</fullName>
    </recommendedName>
</protein>
<evidence type="ECO:0000256" key="2">
    <source>
        <dbReference type="ARBA" id="ARBA00022763"/>
    </source>
</evidence>
<evidence type="ECO:0000256" key="4">
    <source>
        <dbReference type="ARBA" id="ARBA00022806"/>
    </source>
</evidence>
<dbReference type="Gene3D" id="3.40.50.300">
    <property type="entry name" value="P-loop containing nucleotide triphosphate hydrolases"/>
    <property type="match status" value="2"/>
</dbReference>
<dbReference type="Pfam" id="PF19833">
    <property type="entry name" value="RecG_dom3_C"/>
    <property type="match status" value="1"/>
</dbReference>
<evidence type="ECO:0000259" key="9">
    <source>
        <dbReference type="PROSITE" id="PS51192"/>
    </source>
</evidence>
<feature type="chain" id="PRO_5035742267" description="ATP-dependent DNA helicase RecG" evidence="8">
    <location>
        <begin position="19"/>
        <end position="402"/>
    </location>
</feature>
<accession>A0A8S1J8A0</accession>
<dbReference type="PROSITE" id="PS51194">
    <property type="entry name" value="HELICASE_CTER"/>
    <property type="match status" value="1"/>
</dbReference>
<keyword evidence="5" id="KW-0067">ATP-binding</keyword>
<dbReference type="SMART" id="SM00490">
    <property type="entry name" value="HELICc"/>
    <property type="match status" value="1"/>
</dbReference>
<evidence type="ECO:0000256" key="7">
    <source>
        <dbReference type="ARBA" id="ARBA00023204"/>
    </source>
</evidence>
<feature type="domain" description="Helicase ATP-binding" evidence="9">
    <location>
        <begin position="1"/>
        <end position="144"/>
    </location>
</feature>
<evidence type="ECO:0000256" key="5">
    <source>
        <dbReference type="ARBA" id="ARBA00022840"/>
    </source>
</evidence>
<dbReference type="OrthoDB" id="416741at2759"/>
<keyword evidence="2" id="KW-0227">DNA damage</keyword>
<name>A0A8S1J8A0_9CHLO</name>
<dbReference type="InterPro" id="IPR001650">
    <property type="entry name" value="Helicase_C-like"/>
</dbReference>
<sequence length="402" mass="43634">MIAHTLFVVGAGWQAALMAPIETLAQQHFKNLCDLISNMPAPLRPKAALLTGSTKTAAKRDLLRRLATGDLQILVGTHALLSEGVDFQKLGLAVIDEQQKFGVRQRERLQRGDISSPHILMTTATPIPRTLALALHGTMVISCIKSMPPGRLPVQTTVVNDEDPQAVAQWQAETNKELDAGGRAFIVYPLIEESTSEGMESVKAAEEEYERMKESRIFGNRQIVLMHGRMSSEEKSERMRAFVDGIAPVMVSTTVIEVGMDVREASIMVVNNADRFGLAQLHQLRGRVGRGSRQSKCFLVSNGGEKALGRLKVLEISNDGHKIAEADLRIRGAGELLGSKQSGFMGMYTLTAADLITEGPLMDEARTAAAQILAASGGQIPQGLQKIMEVQGLLLSEDSELC</sequence>
<evidence type="ECO:0000259" key="10">
    <source>
        <dbReference type="PROSITE" id="PS51194"/>
    </source>
</evidence>
<proteinExistence type="predicted"/>
<dbReference type="PANTHER" id="PTHR47964:SF1">
    <property type="entry name" value="ATP-DEPENDENT DNA HELICASE HOMOLOG RECG, CHLOROPLASTIC"/>
    <property type="match status" value="1"/>
</dbReference>
<gene>
    <name evidence="11" type="ORF">OSTQU699_LOCUS9298</name>
</gene>
<keyword evidence="4" id="KW-0347">Helicase</keyword>
<keyword evidence="3" id="KW-0378">Hydrolase</keyword>
<evidence type="ECO:0008006" key="13">
    <source>
        <dbReference type="Google" id="ProtNLM"/>
    </source>
</evidence>
<evidence type="ECO:0000256" key="8">
    <source>
        <dbReference type="SAM" id="SignalP"/>
    </source>
</evidence>
<dbReference type="InterPro" id="IPR047112">
    <property type="entry name" value="RecG/Mfd"/>
</dbReference>
<evidence type="ECO:0000256" key="1">
    <source>
        <dbReference type="ARBA" id="ARBA00022741"/>
    </source>
</evidence>
<keyword evidence="8" id="KW-0732">Signal</keyword>
<dbReference type="InterPro" id="IPR014001">
    <property type="entry name" value="Helicase_ATP-bd"/>
</dbReference>
<keyword evidence="12" id="KW-1185">Reference proteome</keyword>
<feature type="domain" description="Helicase C-terminal" evidence="10">
    <location>
        <begin position="166"/>
        <end position="334"/>
    </location>
</feature>
<dbReference type="GO" id="GO:0016787">
    <property type="term" value="F:hydrolase activity"/>
    <property type="evidence" value="ECO:0007669"/>
    <property type="project" value="UniProtKB-KW"/>
</dbReference>
<keyword evidence="1" id="KW-0547">Nucleotide-binding</keyword>
<dbReference type="GO" id="GO:0006281">
    <property type="term" value="P:DNA repair"/>
    <property type="evidence" value="ECO:0007669"/>
    <property type="project" value="UniProtKB-KW"/>
</dbReference>
<dbReference type="InterPro" id="IPR027417">
    <property type="entry name" value="P-loop_NTPase"/>
</dbReference>
<feature type="signal peptide" evidence="8">
    <location>
        <begin position="1"/>
        <end position="18"/>
    </location>
</feature>
<reference evidence="11" key="1">
    <citation type="submission" date="2020-12" db="EMBL/GenBank/DDBJ databases">
        <authorList>
            <person name="Iha C."/>
        </authorList>
    </citation>
    <scope>NUCLEOTIDE SEQUENCE</scope>
</reference>
<dbReference type="Pfam" id="PF00271">
    <property type="entry name" value="Helicase_C"/>
    <property type="match status" value="1"/>
</dbReference>
<keyword evidence="7" id="KW-0234">DNA repair</keyword>
<dbReference type="Proteomes" id="UP000708148">
    <property type="component" value="Unassembled WGS sequence"/>
</dbReference>